<dbReference type="RefSeq" id="WP_099622904.1">
    <property type="nucleotide sequence ID" value="NZ_CP024201.1"/>
</dbReference>
<accession>A0A2D2B078</accession>
<dbReference type="EMBL" id="CP024201">
    <property type="protein sequence ID" value="ATQ43655.1"/>
    <property type="molecule type" value="Genomic_DNA"/>
</dbReference>
<evidence type="ECO:0000256" key="1">
    <source>
        <dbReference type="SAM" id="Phobius"/>
    </source>
</evidence>
<evidence type="ECO:0000313" key="2">
    <source>
        <dbReference type="EMBL" id="ATQ43655.1"/>
    </source>
</evidence>
<name>A0A2D2B078_9CAUL</name>
<sequence length="146" mass="15075">MPAPKSAKRQANTGRLLGLCLIVGLLAGGVAAAVSHLTPIPASIANAGAMLIVGALALWWSRNWWLSVDEGVREAHKFGWFWGGSAGLLVSGAIALGLQGLADSGLAQFGIAPRDAGLVATGAFITLTLMIVGYGVGWAGWWIARR</sequence>
<keyword evidence="1" id="KW-0472">Membrane</keyword>
<organism evidence="2 3">
    <name type="scientific">Caulobacter mirabilis</name>
    <dbReference type="NCBI Taxonomy" id="69666"/>
    <lineage>
        <taxon>Bacteria</taxon>
        <taxon>Pseudomonadati</taxon>
        <taxon>Pseudomonadota</taxon>
        <taxon>Alphaproteobacteria</taxon>
        <taxon>Caulobacterales</taxon>
        <taxon>Caulobacteraceae</taxon>
        <taxon>Caulobacter</taxon>
    </lineage>
</organism>
<feature type="transmembrane region" description="Helical" evidence="1">
    <location>
        <begin position="80"/>
        <end position="102"/>
    </location>
</feature>
<keyword evidence="1" id="KW-1133">Transmembrane helix</keyword>
<dbReference type="OrthoDB" id="7206962at2"/>
<feature type="transmembrane region" description="Helical" evidence="1">
    <location>
        <begin position="42"/>
        <end position="60"/>
    </location>
</feature>
<dbReference type="KEGG" id="cmb:CSW64_15270"/>
<dbReference type="Proteomes" id="UP000228945">
    <property type="component" value="Chromosome"/>
</dbReference>
<proteinExistence type="predicted"/>
<gene>
    <name evidence="2" type="ORF">CSW64_15270</name>
</gene>
<reference evidence="2 3" key="1">
    <citation type="submission" date="2017-10" db="EMBL/GenBank/DDBJ databases">
        <title>Genome sequence of Caulobacter mirabilis FWC38.</title>
        <authorList>
            <person name="Fiebig A."/>
            <person name="Crosson S."/>
        </authorList>
    </citation>
    <scope>NUCLEOTIDE SEQUENCE [LARGE SCALE GENOMIC DNA]</scope>
    <source>
        <strain evidence="2 3">FWC 38</strain>
    </source>
</reference>
<dbReference type="AlphaFoldDB" id="A0A2D2B078"/>
<evidence type="ECO:0000313" key="3">
    <source>
        <dbReference type="Proteomes" id="UP000228945"/>
    </source>
</evidence>
<keyword evidence="1" id="KW-0812">Transmembrane</keyword>
<protein>
    <submittedName>
        <fullName evidence="2">Uncharacterized protein</fullName>
    </submittedName>
</protein>
<feature type="transmembrane region" description="Helical" evidence="1">
    <location>
        <begin position="122"/>
        <end position="144"/>
    </location>
</feature>
<keyword evidence="3" id="KW-1185">Reference proteome</keyword>